<dbReference type="KEGG" id="chk:D4L85_22695"/>
<dbReference type="Proteomes" id="UP000266183">
    <property type="component" value="Chromosome"/>
</dbReference>
<sequence length="85" mass="10287">MSDFDRKKIETDLLAFTARNFQRPSECRNLEQIRFYVRELCLKIEELEKRFSYVPNCAYALLAQYNSRQNAMLHTDFQNVYHGRM</sequence>
<organism evidence="1 2">
    <name type="scientific">Chryseolinea soli</name>
    <dbReference type="NCBI Taxonomy" id="2321403"/>
    <lineage>
        <taxon>Bacteria</taxon>
        <taxon>Pseudomonadati</taxon>
        <taxon>Bacteroidota</taxon>
        <taxon>Cytophagia</taxon>
        <taxon>Cytophagales</taxon>
        <taxon>Fulvivirgaceae</taxon>
        <taxon>Chryseolinea</taxon>
    </lineage>
</organism>
<protein>
    <submittedName>
        <fullName evidence="1">Uncharacterized protein</fullName>
    </submittedName>
</protein>
<keyword evidence="2" id="KW-1185">Reference proteome</keyword>
<proteinExistence type="predicted"/>
<dbReference type="EMBL" id="CP032382">
    <property type="protein sequence ID" value="AYB33213.1"/>
    <property type="molecule type" value="Genomic_DNA"/>
</dbReference>
<dbReference type="AlphaFoldDB" id="A0A385SN57"/>
<evidence type="ECO:0000313" key="2">
    <source>
        <dbReference type="Proteomes" id="UP000266183"/>
    </source>
</evidence>
<reference evidence="2" key="1">
    <citation type="submission" date="2018-09" db="EMBL/GenBank/DDBJ databases">
        <title>Chryseolinea sp. KIS68-18 isolated from soil.</title>
        <authorList>
            <person name="Weon H.-Y."/>
            <person name="Kwon S.-W."/>
            <person name="Lee S.A."/>
        </authorList>
    </citation>
    <scope>NUCLEOTIDE SEQUENCE [LARGE SCALE GENOMIC DNA]</scope>
    <source>
        <strain evidence="2">KIS68-18</strain>
    </source>
</reference>
<evidence type="ECO:0000313" key="1">
    <source>
        <dbReference type="EMBL" id="AYB33213.1"/>
    </source>
</evidence>
<name>A0A385SN57_9BACT</name>
<gene>
    <name evidence="1" type="ORF">D4L85_22695</name>
</gene>
<accession>A0A385SN57</accession>